<gene>
    <name evidence="3" type="ORF">BP5796_00097</name>
</gene>
<reference evidence="3 4" key="1">
    <citation type="journal article" date="2018" name="IMA Fungus">
        <title>IMA Genome-F 9: Draft genome sequence of Annulohypoxylon stygium, Aspergillus mulundensis, Berkeleyomyces basicola (syn. Thielaviopsis basicola), Ceratocystis smalleyi, two Cercospora beticola strains, Coleophoma cylindrospora, Fusarium fracticaudum, Phialophora cf. hyalina, and Morchella septimelata.</title>
        <authorList>
            <person name="Wingfield B.D."/>
            <person name="Bills G.F."/>
            <person name="Dong Y."/>
            <person name="Huang W."/>
            <person name="Nel W.J."/>
            <person name="Swalarsk-Parry B.S."/>
            <person name="Vaghefi N."/>
            <person name="Wilken P.M."/>
            <person name="An Z."/>
            <person name="de Beer Z.W."/>
            <person name="De Vos L."/>
            <person name="Chen L."/>
            <person name="Duong T.A."/>
            <person name="Gao Y."/>
            <person name="Hammerbacher A."/>
            <person name="Kikkert J.R."/>
            <person name="Li Y."/>
            <person name="Li H."/>
            <person name="Li K."/>
            <person name="Li Q."/>
            <person name="Liu X."/>
            <person name="Ma X."/>
            <person name="Naidoo K."/>
            <person name="Pethybridge S.J."/>
            <person name="Sun J."/>
            <person name="Steenkamp E.T."/>
            <person name="van der Nest M.A."/>
            <person name="van Wyk S."/>
            <person name="Wingfield M.J."/>
            <person name="Xiong C."/>
            <person name="Yue Q."/>
            <person name="Zhang X."/>
        </authorList>
    </citation>
    <scope>NUCLEOTIDE SEQUENCE [LARGE SCALE GENOMIC DNA]</scope>
    <source>
        <strain evidence="3 4">BP5796</strain>
    </source>
</reference>
<protein>
    <recommendedName>
        <fullName evidence="5">Mid2 domain-containing protein</fullName>
    </recommendedName>
</protein>
<dbReference type="OrthoDB" id="4497263at2759"/>
<dbReference type="AlphaFoldDB" id="A0A3D8T748"/>
<keyword evidence="2" id="KW-0812">Transmembrane</keyword>
<evidence type="ECO:0000256" key="2">
    <source>
        <dbReference type="SAM" id="Phobius"/>
    </source>
</evidence>
<accession>A0A3D8T748</accession>
<organism evidence="3 4">
    <name type="scientific">Coleophoma crateriformis</name>
    <dbReference type="NCBI Taxonomy" id="565419"/>
    <lineage>
        <taxon>Eukaryota</taxon>
        <taxon>Fungi</taxon>
        <taxon>Dikarya</taxon>
        <taxon>Ascomycota</taxon>
        <taxon>Pezizomycotina</taxon>
        <taxon>Leotiomycetes</taxon>
        <taxon>Helotiales</taxon>
        <taxon>Dermateaceae</taxon>
        <taxon>Coleophoma</taxon>
    </lineage>
</organism>
<feature type="region of interest" description="Disordered" evidence="1">
    <location>
        <begin position="296"/>
        <end position="316"/>
    </location>
</feature>
<dbReference type="Proteomes" id="UP000256328">
    <property type="component" value="Unassembled WGS sequence"/>
</dbReference>
<keyword evidence="4" id="KW-1185">Reference proteome</keyword>
<proteinExistence type="predicted"/>
<feature type="transmembrane region" description="Helical" evidence="2">
    <location>
        <begin position="243"/>
        <end position="266"/>
    </location>
</feature>
<evidence type="ECO:0000256" key="1">
    <source>
        <dbReference type="SAM" id="MobiDB-lite"/>
    </source>
</evidence>
<evidence type="ECO:0000313" key="4">
    <source>
        <dbReference type="Proteomes" id="UP000256328"/>
    </source>
</evidence>
<name>A0A3D8T748_9HELO</name>
<dbReference type="EMBL" id="PDLN01000001">
    <property type="protein sequence ID" value="RDW94334.1"/>
    <property type="molecule type" value="Genomic_DNA"/>
</dbReference>
<keyword evidence="2" id="KW-1133">Transmembrane helix</keyword>
<sequence>MSRPSVEVNGGRVTSWLPMTTAPPAAPACSTIIYEAGAVLLAYDPYLGLSIDPGMICLPPEATLWWEQSYQASVSSTTIATTISLGPIVCPDGYVTAETSTLDATSTLVACCPNEYKFQSLLNFGQGGECISTISKGGIFSFYTFVSSTWIMTGVSLPKTLTRTFLATGIPVNGFVFAEATSASATTSHASPTLSSITTANSAVNSVPSVTSDPATNFLTMPANPSTPVVSTSNSSLSTGSKLGIGLGVGVGVIGICCLCVAGLLLRRSKSIKYAPGNRPDRVNDTPHEVAVQDIAPSPAKEEAKTASELGATRTEPVRYELGIESTGRALSLHA</sequence>
<evidence type="ECO:0008006" key="5">
    <source>
        <dbReference type="Google" id="ProtNLM"/>
    </source>
</evidence>
<evidence type="ECO:0000313" key="3">
    <source>
        <dbReference type="EMBL" id="RDW94334.1"/>
    </source>
</evidence>
<keyword evidence="2" id="KW-0472">Membrane</keyword>
<comment type="caution">
    <text evidence="3">The sequence shown here is derived from an EMBL/GenBank/DDBJ whole genome shotgun (WGS) entry which is preliminary data.</text>
</comment>